<evidence type="ECO:0000259" key="2">
    <source>
        <dbReference type="Pfam" id="PF03781"/>
    </source>
</evidence>
<dbReference type="SUPFAM" id="SSF56436">
    <property type="entry name" value="C-type lectin-like"/>
    <property type="match status" value="1"/>
</dbReference>
<reference evidence="3 4" key="1">
    <citation type="submission" date="2012-02" db="EMBL/GenBank/DDBJ databases">
        <title>Complete genome sequence of Phycisphaera mikurensis NBRC 102666.</title>
        <authorList>
            <person name="Ankai A."/>
            <person name="Hosoyama A."/>
            <person name="Terui Y."/>
            <person name="Sekine M."/>
            <person name="Fukai R."/>
            <person name="Kato Y."/>
            <person name="Nakamura S."/>
            <person name="Yamada-Narita S."/>
            <person name="Kawakoshi A."/>
            <person name="Fukunaga Y."/>
            <person name="Yamazaki S."/>
            <person name="Fujita N."/>
        </authorList>
    </citation>
    <scope>NUCLEOTIDE SEQUENCE [LARGE SCALE GENOMIC DNA]</scope>
    <source>
        <strain evidence="4">NBRC 102666 / KCTC 22515 / FYK2301M01</strain>
    </source>
</reference>
<feature type="region of interest" description="Disordered" evidence="1">
    <location>
        <begin position="275"/>
        <end position="296"/>
    </location>
</feature>
<dbReference type="PANTHER" id="PTHR23150:SF19">
    <property type="entry name" value="FORMYLGLYCINE-GENERATING ENZYME"/>
    <property type="match status" value="1"/>
</dbReference>
<dbReference type="RefSeq" id="WP_014435674.1">
    <property type="nucleotide sequence ID" value="NC_017080.1"/>
</dbReference>
<feature type="domain" description="Sulfatase-modifying factor enzyme-like" evidence="2">
    <location>
        <begin position="39"/>
        <end position="346"/>
    </location>
</feature>
<gene>
    <name evidence="3" type="ordered locus">PSMK_02950</name>
</gene>
<proteinExistence type="predicted"/>
<dbReference type="KEGG" id="phm:PSMK_02950"/>
<evidence type="ECO:0000256" key="1">
    <source>
        <dbReference type="SAM" id="MobiDB-lite"/>
    </source>
</evidence>
<dbReference type="EMBL" id="AP012338">
    <property type="protein sequence ID" value="BAM02454.1"/>
    <property type="molecule type" value="Genomic_DNA"/>
</dbReference>
<protein>
    <submittedName>
        <fullName evidence="3">Putative sulfatase-modifying factor</fullName>
        <ecNumber evidence="3">1.8.99.-</ecNumber>
    </submittedName>
</protein>
<sequence>MPDPAATPTARPACCGARRPAAAAANRPPTARAARAGSAEGMITLPGGPFLMGTDEPDGFPADGEGPVREVTLSPFRLDATAVTVAAFARFVAETGFVTEAERFGWSFVFQGHLSPRFVRRVTARRQVPGAAWWVAVDGADWAHPEGPRSGVRHRQNHPATQISWHDAAAYAAWAGKRLPTEAEWEFAARGGTSQQRYPWGPTLEPRGKHRCNVFQGRFPEEDTAADGFAGPCPVDAYAPNAYGFHNLLGNVWEWCADWFCPVWHAEARDATRTDPIGPVPHDDLDRGGRPGTDGRAGVVHGGFTHRVQKGGSYLCHASYCNRYRLGARTGNTPDSGTTNSGFRCAMDA</sequence>
<dbReference type="Pfam" id="PF03781">
    <property type="entry name" value="FGE-sulfatase"/>
    <property type="match status" value="1"/>
</dbReference>
<evidence type="ECO:0000313" key="4">
    <source>
        <dbReference type="Proteomes" id="UP000007881"/>
    </source>
</evidence>
<dbReference type="InterPro" id="IPR005532">
    <property type="entry name" value="SUMF_dom"/>
</dbReference>
<dbReference type="AlphaFoldDB" id="I0IB16"/>
<dbReference type="STRING" id="1142394.PSMK_02950"/>
<dbReference type="eggNOG" id="COG1262">
    <property type="taxonomic scope" value="Bacteria"/>
</dbReference>
<dbReference type="Proteomes" id="UP000007881">
    <property type="component" value="Chromosome"/>
</dbReference>
<dbReference type="PATRIC" id="fig|1142394.8.peg.300"/>
<dbReference type="InterPro" id="IPR016187">
    <property type="entry name" value="CTDL_fold"/>
</dbReference>
<dbReference type="GO" id="GO:0120147">
    <property type="term" value="F:formylglycine-generating oxidase activity"/>
    <property type="evidence" value="ECO:0007669"/>
    <property type="project" value="TreeGrafter"/>
</dbReference>
<dbReference type="EC" id="1.8.99.-" evidence="3"/>
<dbReference type="InterPro" id="IPR042095">
    <property type="entry name" value="SUMF_sf"/>
</dbReference>
<organism evidence="3 4">
    <name type="scientific">Phycisphaera mikurensis (strain NBRC 102666 / KCTC 22515 / FYK2301M01)</name>
    <dbReference type="NCBI Taxonomy" id="1142394"/>
    <lineage>
        <taxon>Bacteria</taxon>
        <taxon>Pseudomonadati</taxon>
        <taxon>Planctomycetota</taxon>
        <taxon>Phycisphaerae</taxon>
        <taxon>Phycisphaerales</taxon>
        <taxon>Phycisphaeraceae</taxon>
        <taxon>Phycisphaera</taxon>
    </lineage>
</organism>
<dbReference type="Gene3D" id="3.90.1580.10">
    <property type="entry name" value="paralog of FGE (formylglycine-generating enzyme)"/>
    <property type="match status" value="1"/>
</dbReference>
<name>I0IB16_PHYMF</name>
<evidence type="ECO:0000313" key="3">
    <source>
        <dbReference type="EMBL" id="BAM02454.1"/>
    </source>
</evidence>
<accession>I0IB16</accession>
<dbReference type="HOGENOM" id="CLU_012431_4_2_0"/>
<dbReference type="PANTHER" id="PTHR23150">
    <property type="entry name" value="SULFATASE MODIFYING FACTOR 1, 2"/>
    <property type="match status" value="1"/>
</dbReference>
<keyword evidence="4" id="KW-1185">Reference proteome</keyword>
<feature type="region of interest" description="Disordered" evidence="1">
    <location>
        <begin position="1"/>
        <end position="36"/>
    </location>
</feature>
<keyword evidence="3" id="KW-0560">Oxidoreductase</keyword>
<dbReference type="InterPro" id="IPR051043">
    <property type="entry name" value="Sulfatase_Mod_Factor_Kinase"/>
</dbReference>